<dbReference type="STRING" id="13333.W1NV82"/>
<dbReference type="Gramene" id="ERM99155">
    <property type="protein sequence ID" value="ERM99155"/>
    <property type="gene ID" value="AMTR_s00092p00023900"/>
</dbReference>
<dbReference type="PANTHER" id="PTHR38926">
    <property type="entry name" value="F-BOX DOMAIN CONTAINING PROTEIN, EXPRESSED"/>
    <property type="match status" value="1"/>
</dbReference>
<dbReference type="InterPro" id="IPR006553">
    <property type="entry name" value="Leu-rich_rpt_Cys-con_subtyp"/>
</dbReference>
<dbReference type="HOGENOM" id="CLU_044915_1_1_1"/>
<evidence type="ECO:0008006" key="3">
    <source>
        <dbReference type="Google" id="ProtNLM"/>
    </source>
</evidence>
<dbReference type="InterPro" id="IPR001611">
    <property type="entry name" value="Leu-rich_rpt"/>
</dbReference>
<evidence type="ECO:0000313" key="1">
    <source>
        <dbReference type="EMBL" id="ERM99155.1"/>
    </source>
</evidence>
<dbReference type="EMBL" id="KI395040">
    <property type="protein sequence ID" value="ERM99155.1"/>
    <property type="molecule type" value="Genomic_DNA"/>
</dbReference>
<evidence type="ECO:0000313" key="2">
    <source>
        <dbReference type="Proteomes" id="UP000017836"/>
    </source>
</evidence>
<protein>
    <recommendedName>
        <fullName evidence="3">F-box domain-containing protein</fullName>
    </recommendedName>
</protein>
<dbReference type="AlphaFoldDB" id="W1NV82"/>
<dbReference type="PANTHER" id="PTHR38926:SF2">
    <property type="entry name" value="F-BOX_LRR-REPEAT PROTEIN 21-RELATED"/>
    <property type="match status" value="1"/>
</dbReference>
<keyword evidence="2" id="KW-1185">Reference proteome</keyword>
<sequence length="195" mass="21953">MLKRLHLNLCYKITEPAFMEAIGKFPHLEELNISNCRLLSELSITAAGFNCPRLSCLFASSLASCCLDLTIESNAEAVAIASSMPMLKHLDISGNPLSDEGLKQILDNCTKLETLDLRRCFNLALGSEILERCMSGGIARVCYPEDYEVESSWSYEDEYPPEFFDDVDGSYDGEDYEFSDAEWMSYGDPMWEDAF</sequence>
<reference evidence="2" key="1">
    <citation type="journal article" date="2013" name="Science">
        <title>The Amborella genome and the evolution of flowering plants.</title>
        <authorList>
            <consortium name="Amborella Genome Project"/>
        </authorList>
    </citation>
    <scope>NUCLEOTIDE SEQUENCE [LARGE SCALE GENOMIC DNA]</scope>
</reference>
<dbReference type="Proteomes" id="UP000017836">
    <property type="component" value="Unassembled WGS sequence"/>
</dbReference>
<dbReference type="InterPro" id="IPR032675">
    <property type="entry name" value="LRR_dom_sf"/>
</dbReference>
<accession>W1NV82</accession>
<gene>
    <name evidence="1" type="ORF">AMTR_s00092p00023900</name>
</gene>
<dbReference type="eggNOG" id="KOG1947">
    <property type="taxonomic scope" value="Eukaryota"/>
</dbReference>
<dbReference type="Pfam" id="PF00560">
    <property type="entry name" value="LRR_1"/>
    <property type="match status" value="1"/>
</dbReference>
<dbReference type="Pfam" id="PF13516">
    <property type="entry name" value="LRR_6"/>
    <property type="match status" value="1"/>
</dbReference>
<dbReference type="Gene3D" id="3.80.10.10">
    <property type="entry name" value="Ribonuclease Inhibitor"/>
    <property type="match status" value="1"/>
</dbReference>
<organism evidence="1 2">
    <name type="scientific">Amborella trichopoda</name>
    <dbReference type="NCBI Taxonomy" id="13333"/>
    <lineage>
        <taxon>Eukaryota</taxon>
        <taxon>Viridiplantae</taxon>
        <taxon>Streptophyta</taxon>
        <taxon>Embryophyta</taxon>
        <taxon>Tracheophyta</taxon>
        <taxon>Spermatophyta</taxon>
        <taxon>Magnoliopsida</taxon>
        <taxon>Amborellales</taxon>
        <taxon>Amborellaceae</taxon>
        <taxon>Amborella</taxon>
    </lineage>
</organism>
<dbReference type="OMA" id="PCFYNIE"/>
<proteinExistence type="predicted"/>
<dbReference type="SMART" id="SM00367">
    <property type="entry name" value="LRR_CC"/>
    <property type="match status" value="3"/>
</dbReference>
<dbReference type="SUPFAM" id="SSF52047">
    <property type="entry name" value="RNI-like"/>
    <property type="match status" value="1"/>
</dbReference>
<name>W1NV82_AMBTC</name>